<sequence>MIDGSEDSYKKLFRIFSYCGLIFVIFGVFTGLEAVVRGNGSDPGTINGALYWHIYLLDISNQQPITNFTGMWKFLIRGTFSNMWYNMGAGLLIIAIGFYIVDIKRKSNIFTGAVQYYGKVSLNLFLVHYMFLPVLSRMFNIFYFTYLCLAYVAFLGFLFYFWNKYANGAGTPEWLMMQVMNIGKKKPKK</sequence>
<evidence type="ECO:0000313" key="2">
    <source>
        <dbReference type="EMBL" id="GAG83614.1"/>
    </source>
</evidence>
<comment type="caution">
    <text evidence="2">The sequence shown here is derived from an EMBL/GenBank/DDBJ whole genome shotgun (WGS) entry which is preliminary data.</text>
</comment>
<keyword evidence="1" id="KW-1133">Transmembrane helix</keyword>
<feature type="transmembrane region" description="Helical" evidence="1">
    <location>
        <begin position="83"/>
        <end position="101"/>
    </location>
</feature>
<name>X1ALZ9_9ZZZZ</name>
<accession>X1ALZ9</accession>
<evidence type="ECO:0000256" key="1">
    <source>
        <dbReference type="SAM" id="Phobius"/>
    </source>
</evidence>
<protein>
    <recommendedName>
        <fullName evidence="3">DUF418 domain-containing protein</fullName>
    </recommendedName>
</protein>
<evidence type="ECO:0008006" key="3">
    <source>
        <dbReference type="Google" id="ProtNLM"/>
    </source>
</evidence>
<feature type="transmembrane region" description="Helical" evidence="1">
    <location>
        <begin position="141"/>
        <end position="162"/>
    </location>
</feature>
<feature type="transmembrane region" description="Helical" evidence="1">
    <location>
        <begin position="12"/>
        <end position="32"/>
    </location>
</feature>
<reference evidence="2" key="1">
    <citation type="journal article" date="2014" name="Front. Microbiol.">
        <title>High frequency of phylogenetically diverse reductive dehalogenase-homologous genes in deep subseafloor sedimentary metagenomes.</title>
        <authorList>
            <person name="Kawai M."/>
            <person name="Futagami T."/>
            <person name="Toyoda A."/>
            <person name="Takaki Y."/>
            <person name="Nishi S."/>
            <person name="Hori S."/>
            <person name="Arai W."/>
            <person name="Tsubouchi T."/>
            <person name="Morono Y."/>
            <person name="Uchiyama I."/>
            <person name="Ito T."/>
            <person name="Fujiyama A."/>
            <person name="Inagaki F."/>
            <person name="Takami H."/>
        </authorList>
    </citation>
    <scope>NUCLEOTIDE SEQUENCE</scope>
    <source>
        <strain evidence="2">Expedition CK06-06</strain>
    </source>
</reference>
<organism evidence="2">
    <name type="scientific">marine sediment metagenome</name>
    <dbReference type="NCBI Taxonomy" id="412755"/>
    <lineage>
        <taxon>unclassified sequences</taxon>
        <taxon>metagenomes</taxon>
        <taxon>ecological metagenomes</taxon>
    </lineage>
</organism>
<keyword evidence="1" id="KW-0812">Transmembrane</keyword>
<dbReference type="EMBL" id="BART01016587">
    <property type="protein sequence ID" value="GAG83614.1"/>
    <property type="molecule type" value="Genomic_DNA"/>
</dbReference>
<keyword evidence="1" id="KW-0472">Membrane</keyword>
<gene>
    <name evidence="2" type="ORF">S01H4_31851</name>
</gene>
<feature type="transmembrane region" description="Helical" evidence="1">
    <location>
        <begin position="113"/>
        <end position="135"/>
    </location>
</feature>
<proteinExistence type="predicted"/>
<dbReference type="AlphaFoldDB" id="X1ALZ9"/>